<dbReference type="EMBL" id="SPUK01000011">
    <property type="protein sequence ID" value="TQV93620.1"/>
    <property type="molecule type" value="Genomic_DNA"/>
</dbReference>
<organism evidence="1 2">
    <name type="scientific">Cordyceps javanica</name>
    <dbReference type="NCBI Taxonomy" id="43265"/>
    <lineage>
        <taxon>Eukaryota</taxon>
        <taxon>Fungi</taxon>
        <taxon>Dikarya</taxon>
        <taxon>Ascomycota</taxon>
        <taxon>Pezizomycotina</taxon>
        <taxon>Sordariomycetes</taxon>
        <taxon>Hypocreomycetidae</taxon>
        <taxon>Hypocreales</taxon>
        <taxon>Cordycipitaceae</taxon>
        <taxon>Cordyceps</taxon>
    </lineage>
</organism>
<accession>A0A545UVX5</accession>
<keyword evidence="2" id="KW-1185">Reference proteome</keyword>
<protein>
    <submittedName>
        <fullName evidence="1">Uncharacterized protein</fullName>
    </submittedName>
</protein>
<gene>
    <name evidence="1" type="ORF">IF1G_07352</name>
</gene>
<name>A0A545UVX5_9HYPO</name>
<comment type="caution">
    <text evidence="1">The sequence shown here is derived from an EMBL/GenBank/DDBJ whole genome shotgun (WGS) entry which is preliminary data.</text>
</comment>
<evidence type="ECO:0000313" key="2">
    <source>
        <dbReference type="Proteomes" id="UP000315783"/>
    </source>
</evidence>
<dbReference type="AlphaFoldDB" id="A0A545UVX5"/>
<sequence>MLCSRRGGLDFITTQRWSKYTTPRTGRTPSSMLCTFGGHQGLRLSKESLCIQVKRESSSAHFRQLLTVKYTDTSGKQIGLLVRWRALE</sequence>
<dbReference type="Proteomes" id="UP000315783">
    <property type="component" value="Unassembled WGS sequence"/>
</dbReference>
<evidence type="ECO:0000313" key="1">
    <source>
        <dbReference type="EMBL" id="TQV93620.1"/>
    </source>
</evidence>
<proteinExistence type="predicted"/>
<reference evidence="1 2" key="1">
    <citation type="journal article" date="2019" name="Appl. Microbiol. Biotechnol.">
        <title>Genome sequence of Isaria javanica and comparative genome analysis insights into family S53 peptidase evolution in fungal entomopathogens.</title>
        <authorList>
            <person name="Lin R."/>
            <person name="Zhang X."/>
            <person name="Xin B."/>
            <person name="Zou M."/>
            <person name="Gao Y."/>
            <person name="Qin F."/>
            <person name="Hu Q."/>
            <person name="Xie B."/>
            <person name="Cheng X."/>
        </authorList>
    </citation>
    <scope>NUCLEOTIDE SEQUENCE [LARGE SCALE GENOMIC DNA]</scope>
    <source>
        <strain evidence="1 2">IJ1G</strain>
    </source>
</reference>